<dbReference type="Proteomes" id="UP000830236">
    <property type="component" value="Chromosome"/>
</dbReference>
<feature type="domain" description="PurM-like N-terminal" evidence="2">
    <location>
        <begin position="39"/>
        <end position="149"/>
    </location>
</feature>
<organism evidence="3 4">
    <name type="scientific">Actinomyces graevenitzii</name>
    <dbReference type="NCBI Taxonomy" id="55565"/>
    <lineage>
        <taxon>Bacteria</taxon>
        <taxon>Bacillati</taxon>
        <taxon>Actinomycetota</taxon>
        <taxon>Actinomycetes</taxon>
        <taxon>Actinomycetales</taxon>
        <taxon>Actinomycetaceae</taxon>
        <taxon>Actinomyces</taxon>
    </lineage>
</organism>
<dbReference type="GO" id="GO:0005524">
    <property type="term" value="F:ATP binding"/>
    <property type="evidence" value="ECO:0007669"/>
    <property type="project" value="UniProtKB-UniRule"/>
</dbReference>
<feature type="binding site" evidence="1">
    <location>
        <position position="57"/>
    </location>
    <ligand>
        <name>Mg(2+)</name>
        <dbReference type="ChEBI" id="CHEBI:18420"/>
        <label>1</label>
    </ligand>
</feature>
<keyword evidence="1" id="KW-0479">Metal-binding</keyword>
<comment type="function">
    <text evidence="1">Catalyzes the ATP-dependent phosphorylation of thiamine-monophosphate (TMP) to form thiamine-pyrophosphate (TPP), the active form of vitamin B1.</text>
</comment>
<keyword evidence="1" id="KW-0547">Nucleotide-binding</keyword>
<comment type="miscellaneous">
    <text evidence="1">Reaction mechanism of ThiL seems to utilize a direct, inline transfer of the gamma-phosphate of ATP to TMP rather than a phosphorylated enzyme intermediate.</text>
</comment>
<keyword evidence="1" id="KW-0067">ATP-binding</keyword>
<feature type="binding site" evidence="1">
    <location>
        <begin position="133"/>
        <end position="134"/>
    </location>
    <ligand>
        <name>ATP</name>
        <dbReference type="ChEBI" id="CHEBI:30616"/>
    </ligand>
</feature>
<feature type="binding site" evidence="1">
    <location>
        <position position="56"/>
    </location>
    <ligand>
        <name>Mg(2+)</name>
        <dbReference type="ChEBI" id="CHEBI:18420"/>
        <label>1</label>
    </ligand>
</feature>
<dbReference type="InterPro" id="IPR006283">
    <property type="entry name" value="ThiL-like"/>
</dbReference>
<comment type="caution">
    <text evidence="1">Lacks conserved residue(s) required for the propagation of feature annotation.</text>
</comment>
<feature type="binding site" evidence="1">
    <location>
        <position position="41"/>
    </location>
    <ligand>
        <name>Mg(2+)</name>
        <dbReference type="ChEBI" id="CHEBI:18420"/>
        <label>4</label>
    </ligand>
</feature>
<feature type="binding site" evidence="1">
    <location>
        <position position="250"/>
    </location>
    <ligand>
        <name>Mg(2+)</name>
        <dbReference type="ChEBI" id="CHEBI:18420"/>
        <label>3</label>
    </ligand>
</feature>
<dbReference type="AlphaFoldDB" id="A0A9E7AE98"/>
<comment type="pathway">
    <text evidence="1">Cofactor biosynthesis; thiamine diphosphate biosynthesis; thiamine diphosphate from thiamine phosphate: step 1/1.</text>
</comment>
<keyword evidence="1 3" id="KW-0418">Kinase</keyword>
<feature type="binding site" evidence="1">
    <location>
        <position position="55"/>
    </location>
    <ligand>
        <name>Mg(2+)</name>
        <dbReference type="ChEBI" id="CHEBI:18420"/>
        <label>4</label>
    </ligand>
</feature>
<feature type="binding site" evidence="1">
    <location>
        <position position="64"/>
    </location>
    <ligand>
        <name>substrate</name>
    </ligand>
</feature>
<comment type="catalytic activity">
    <reaction evidence="1">
        <text>thiamine phosphate + ATP = thiamine diphosphate + ADP</text>
        <dbReference type="Rhea" id="RHEA:15913"/>
        <dbReference type="ChEBI" id="CHEBI:30616"/>
        <dbReference type="ChEBI" id="CHEBI:37575"/>
        <dbReference type="ChEBI" id="CHEBI:58937"/>
        <dbReference type="ChEBI" id="CHEBI:456216"/>
        <dbReference type="EC" id="2.7.4.16"/>
    </reaction>
</comment>
<sequence length="367" mass="38411">MGTLTVGQLSEAELLKVINAELADAQGSVDSFDVLVGSGDDCAVLTTSDGRYCVSTDVLVQGHHFRTSWSSAEQIGARAAAQNLADIAAMGAHPSAVVVGLAMPATTPLPWLEGFTRGLGSTCAQAGAQVVGGDLSAGQNICVSVCVHGDLRGRDPVLRSGAKPGDVLVHAGKLGHSAAGLELLQRCPDFGSVRQREDMERIFWRMDGHTRISQELLSSAFECLTAFRAPQCPLEYGPLLAQCGAHAMMDVSDSLLRDATRIAKASAVAIDIDDPLETDAFTGDVAALRPLAKFLGDFSLVRKWILSGGEDHGLLATLAAADQPKLKGHPQARPIGRILPADGLEAGTVLVAGQPPNLPLGWDHFGN</sequence>
<dbReference type="SUPFAM" id="SSF56042">
    <property type="entry name" value="PurM C-terminal domain-like"/>
    <property type="match status" value="1"/>
</dbReference>
<name>A0A9E7AE98_9ACTO</name>
<dbReference type="CDD" id="cd02194">
    <property type="entry name" value="ThiL"/>
    <property type="match status" value="1"/>
</dbReference>
<feature type="binding site" evidence="1">
    <location>
        <position position="86"/>
    </location>
    <ligand>
        <name>Mg(2+)</name>
        <dbReference type="ChEBI" id="CHEBI:18420"/>
        <label>3</label>
    </ligand>
</feature>
<protein>
    <recommendedName>
        <fullName evidence="1">Thiamine-monophosphate kinase</fullName>
        <shortName evidence="1">TMP kinase</shortName>
        <shortName evidence="1">Thiamine-phosphate kinase</shortName>
        <ecNumber evidence="1">2.7.4.16</ecNumber>
    </recommendedName>
</protein>
<keyword evidence="1" id="KW-0460">Magnesium</keyword>
<dbReference type="EMBL" id="CP097095">
    <property type="protein sequence ID" value="UQF78998.1"/>
    <property type="molecule type" value="Genomic_DNA"/>
</dbReference>
<keyword evidence="1 3" id="KW-0808">Transferase</keyword>
<reference evidence="3" key="1">
    <citation type="submission" date="2022-05" db="EMBL/GenBank/DDBJ databases">
        <title>Using nanopore sequencing to obtain complete genomes from saliva samples.</title>
        <authorList>
            <person name="Baker J.L."/>
        </authorList>
    </citation>
    <scope>NUCLEOTIDE SEQUENCE</scope>
    <source>
        <strain evidence="3">JCVI-JB-Ag32</strain>
    </source>
</reference>
<dbReference type="PANTHER" id="PTHR30270:SF0">
    <property type="entry name" value="THIAMINE-MONOPHOSPHATE KINASE"/>
    <property type="match status" value="1"/>
</dbReference>
<feature type="binding site" evidence="1">
    <location>
        <position position="159"/>
    </location>
    <ligand>
        <name>ATP</name>
        <dbReference type="ChEBI" id="CHEBI:30616"/>
    </ligand>
</feature>
<feature type="binding site" evidence="1">
    <location>
        <position position="134"/>
    </location>
    <ligand>
        <name>Mg(2+)</name>
        <dbReference type="ChEBI" id="CHEBI:18420"/>
        <label>1</label>
    </ligand>
</feature>
<feature type="binding site" evidence="1">
    <location>
        <position position="41"/>
    </location>
    <ligand>
        <name>Mg(2+)</name>
        <dbReference type="ChEBI" id="CHEBI:18420"/>
        <label>3</label>
    </ligand>
</feature>
<dbReference type="EC" id="2.7.4.16" evidence="1"/>
<gene>
    <name evidence="1 3" type="primary">thiL</name>
    <name evidence="3" type="ORF">M3I41_05125</name>
</gene>
<dbReference type="PANTHER" id="PTHR30270">
    <property type="entry name" value="THIAMINE-MONOPHOSPHATE KINASE"/>
    <property type="match status" value="1"/>
</dbReference>
<proteinExistence type="inferred from homology"/>
<evidence type="ECO:0000313" key="3">
    <source>
        <dbReference type="EMBL" id="UQF78998.1"/>
    </source>
</evidence>
<keyword evidence="1" id="KW-0784">Thiamine biosynthesis</keyword>
<evidence type="ECO:0000256" key="1">
    <source>
        <dbReference type="HAMAP-Rule" id="MF_02128"/>
    </source>
</evidence>
<comment type="similarity">
    <text evidence="1">Belongs to the thiamine-monophosphate kinase family.</text>
</comment>
<feature type="binding site" evidence="1">
    <location>
        <position position="362"/>
    </location>
    <ligand>
        <name>substrate</name>
    </ligand>
</feature>
<dbReference type="NCBIfam" id="TIGR01379">
    <property type="entry name" value="thiL"/>
    <property type="match status" value="1"/>
</dbReference>
<dbReference type="HAMAP" id="MF_02128">
    <property type="entry name" value="TMP_kinase"/>
    <property type="match status" value="1"/>
</dbReference>
<evidence type="ECO:0000313" key="4">
    <source>
        <dbReference type="Proteomes" id="UP000830236"/>
    </source>
</evidence>
<dbReference type="Pfam" id="PF00586">
    <property type="entry name" value="AIRS"/>
    <property type="match status" value="1"/>
</dbReference>
<feature type="binding site" evidence="1">
    <location>
        <position position="252"/>
    </location>
    <ligand>
        <name>ATP</name>
        <dbReference type="ChEBI" id="CHEBI:30616"/>
    </ligand>
</feature>
<dbReference type="GO" id="GO:0009229">
    <property type="term" value="P:thiamine diphosphate biosynthetic process"/>
    <property type="evidence" value="ECO:0007669"/>
    <property type="project" value="UniProtKB-UniRule"/>
</dbReference>
<dbReference type="Gene3D" id="3.90.650.10">
    <property type="entry name" value="PurM-like C-terminal domain"/>
    <property type="match status" value="1"/>
</dbReference>
<dbReference type="PIRSF" id="PIRSF005303">
    <property type="entry name" value="Thiam_monoph_kin"/>
    <property type="match status" value="1"/>
</dbReference>
<dbReference type="GO" id="GO:0009030">
    <property type="term" value="F:thiamine-phosphate kinase activity"/>
    <property type="evidence" value="ECO:0007669"/>
    <property type="project" value="UniProtKB-UniRule"/>
</dbReference>
<feature type="binding site" evidence="1">
    <location>
        <position position="57"/>
    </location>
    <ligand>
        <name>Mg(2+)</name>
        <dbReference type="ChEBI" id="CHEBI:18420"/>
        <label>2</label>
    </ligand>
</feature>
<feature type="binding site" evidence="1">
    <location>
        <position position="86"/>
    </location>
    <ligand>
        <name>Mg(2+)</name>
        <dbReference type="ChEBI" id="CHEBI:18420"/>
        <label>2</label>
    </ligand>
</feature>
<dbReference type="InterPro" id="IPR036921">
    <property type="entry name" value="PurM-like_N_sf"/>
</dbReference>
<dbReference type="GO" id="GO:0000287">
    <property type="term" value="F:magnesium ion binding"/>
    <property type="evidence" value="ECO:0007669"/>
    <property type="project" value="UniProtKB-UniRule"/>
</dbReference>
<dbReference type="GO" id="GO:0009228">
    <property type="term" value="P:thiamine biosynthetic process"/>
    <property type="evidence" value="ECO:0007669"/>
    <property type="project" value="UniProtKB-KW"/>
</dbReference>
<dbReference type="Gene3D" id="3.30.1330.10">
    <property type="entry name" value="PurM-like, N-terminal domain"/>
    <property type="match status" value="1"/>
</dbReference>
<dbReference type="KEGG" id="agh:M3I41_05125"/>
<accession>A0A9E7AE98</accession>
<dbReference type="InterPro" id="IPR036676">
    <property type="entry name" value="PurM-like_C_sf"/>
</dbReference>
<feature type="binding site" evidence="1">
    <location>
        <position position="253"/>
    </location>
    <ligand>
        <name>Mg(2+)</name>
        <dbReference type="ChEBI" id="CHEBI:18420"/>
        <label>5</label>
    </ligand>
</feature>
<dbReference type="InterPro" id="IPR016188">
    <property type="entry name" value="PurM-like_N"/>
</dbReference>
<feature type="binding site" evidence="1">
    <location>
        <position position="86"/>
    </location>
    <ligand>
        <name>Mg(2+)</name>
        <dbReference type="ChEBI" id="CHEBI:18420"/>
        <label>4</label>
    </ligand>
</feature>
<evidence type="ECO:0000259" key="2">
    <source>
        <dbReference type="Pfam" id="PF00586"/>
    </source>
</evidence>
<feature type="binding site" evidence="1">
    <location>
        <position position="310"/>
    </location>
    <ligand>
        <name>substrate</name>
    </ligand>
</feature>
<dbReference type="SUPFAM" id="SSF55326">
    <property type="entry name" value="PurM N-terminal domain-like"/>
    <property type="match status" value="1"/>
</dbReference>